<feature type="region of interest" description="Disordered" evidence="1">
    <location>
        <begin position="1"/>
        <end position="21"/>
    </location>
</feature>
<gene>
    <name evidence="4" type="ORF">HINF_LOCUS32544</name>
    <name evidence="5" type="ORF">HINF_LOCUS43624</name>
</gene>
<reference evidence="5 6" key="2">
    <citation type="submission" date="2024-07" db="EMBL/GenBank/DDBJ databases">
        <authorList>
            <person name="Akdeniz Z."/>
        </authorList>
    </citation>
    <scope>NUCLEOTIDE SEQUENCE [LARGE SCALE GENOMIC DNA]</scope>
</reference>
<proteinExistence type="predicted"/>
<protein>
    <submittedName>
        <fullName evidence="4">Myb-like DNA-binding domain-containing protein</fullName>
    </submittedName>
    <submittedName>
        <fullName evidence="5">Myb-like_DNA-binding domain-containing protein</fullName>
    </submittedName>
</protein>
<dbReference type="PROSITE" id="PS51294">
    <property type="entry name" value="HTH_MYB"/>
    <property type="match status" value="1"/>
</dbReference>
<reference evidence="4" key="1">
    <citation type="submission" date="2023-06" db="EMBL/GenBank/DDBJ databases">
        <authorList>
            <person name="Kurt Z."/>
        </authorList>
    </citation>
    <scope>NUCLEOTIDE SEQUENCE</scope>
</reference>
<keyword evidence="4" id="KW-0238">DNA-binding</keyword>
<evidence type="ECO:0000313" key="4">
    <source>
        <dbReference type="EMBL" id="CAI9944899.1"/>
    </source>
</evidence>
<dbReference type="EMBL" id="CAXDID020000182">
    <property type="protein sequence ID" value="CAL6049890.1"/>
    <property type="molecule type" value="Genomic_DNA"/>
</dbReference>
<evidence type="ECO:0000256" key="1">
    <source>
        <dbReference type="SAM" id="MobiDB-lite"/>
    </source>
</evidence>
<dbReference type="Gene3D" id="1.10.10.60">
    <property type="entry name" value="Homeodomain-like"/>
    <property type="match status" value="1"/>
</dbReference>
<comment type="caution">
    <text evidence="4">The sequence shown here is derived from an EMBL/GenBank/DDBJ whole genome shotgun (WGS) entry which is preliminary data.</text>
</comment>
<evidence type="ECO:0000259" key="2">
    <source>
        <dbReference type="PROSITE" id="PS50090"/>
    </source>
</evidence>
<dbReference type="GO" id="GO:0003677">
    <property type="term" value="F:DNA binding"/>
    <property type="evidence" value="ECO:0007669"/>
    <property type="project" value="UniProtKB-KW"/>
</dbReference>
<feature type="region of interest" description="Disordered" evidence="1">
    <location>
        <begin position="65"/>
        <end position="87"/>
    </location>
</feature>
<sequence>MFRNKQPESNSSSNPSWQHPWTLQEQQKLLDAVAKLGPKWSKISDKFFPKRSPNQLRCKHAYLQRMQQRQQSAENTESKTGSSGFDEPEVYLMDLEYFGDLFE</sequence>
<dbReference type="InterPro" id="IPR001005">
    <property type="entry name" value="SANT/Myb"/>
</dbReference>
<evidence type="ECO:0000259" key="3">
    <source>
        <dbReference type="PROSITE" id="PS51294"/>
    </source>
</evidence>
<accession>A0AA86Q3H2</accession>
<dbReference type="Proteomes" id="UP001642409">
    <property type="component" value="Unassembled WGS sequence"/>
</dbReference>
<feature type="compositionally biased region" description="Polar residues" evidence="1">
    <location>
        <begin position="7"/>
        <end position="21"/>
    </location>
</feature>
<dbReference type="InterPro" id="IPR009057">
    <property type="entry name" value="Homeodomain-like_sf"/>
</dbReference>
<dbReference type="Pfam" id="PF00249">
    <property type="entry name" value="Myb_DNA-binding"/>
    <property type="match status" value="1"/>
</dbReference>
<dbReference type="EMBL" id="CATOUU010000735">
    <property type="protein sequence ID" value="CAI9944899.1"/>
    <property type="molecule type" value="Genomic_DNA"/>
</dbReference>
<dbReference type="SUPFAM" id="SSF46689">
    <property type="entry name" value="Homeodomain-like"/>
    <property type="match status" value="1"/>
</dbReference>
<evidence type="ECO:0000313" key="6">
    <source>
        <dbReference type="Proteomes" id="UP001642409"/>
    </source>
</evidence>
<feature type="compositionally biased region" description="Polar residues" evidence="1">
    <location>
        <begin position="65"/>
        <end position="83"/>
    </location>
</feature>
<keyword evidence="6" id="KW-1185">Reference proteome</keyword>
<dbReference type="AlphaFoldDB" id="A0AA86Q3H2"/>
<evidence type="ECO:0000313" key="5">
    <source>
        <dbReference type="EMBL" id="CAL6049890.1"/>
    </source>
</evidence>
<feature type="domain" description="HTH myb-type" evidence="3">
    <location>
        <begin position="20"/>
        <end position="71"/>
    </location>
</feature>
<dbReference type="SMART" id="SM00717">
    <property type="entry name" value="SANT"/>
    <property type="match status" value="1"/>
</dbReference>
<dbReference type="CDD" id="cd00167">
    <property type="entry name" value="SANT"/>
    <property type="match status" value="1"/>
</dbReference>
<dbReference type="PROSITE" id="PS50090">
    <property type="entry name" value="MYB_LIKE"/>
    <property type="match status" value="1"/>
</dbReference>
<feature type="domain" description="Myb-like" evidence="2">
    <location>
        <begin position="20"/>
        <end position="57"/>
    </location>
</feature>
<name>A0AA86Q3H2_9EUKA</name>
<dbReference type="InterPro" id="IPR017930">
    <property type="entry name" value="Myb_dom"/>
</dbReference>
<organism evidence="4">
    <name type="scientific">Hexamita inflata</name>
    <dbReference type="NCBI Taxonomy" id="28002"/>
    <lineage>
        <taxon>Eukaryota</taxon>
        <taxon>Metamonada</taxon>
        <taxon>Diplomonadida</taxon>
        <taxon>Hexamitidae</taxon>
        <taxon>Hexamitinae</taxon>
        <taxon>Hexamita</taxon>
    </lineage>
</organism>